<proteinExistence type="predicted"/>
<dbReference type="Proteomes" id="UP000199205">
    <property type="component" value="Unassembled WGS sequence"/>
</dbReference>
<gene>
    <name evidence="1" type="ORF">GA0061101_109114</name>
</gene>
<organism evidence="1 2">
    <name type="scientific">Rhizobium lusitanum</name>
    <dbReference type="NCBI Taxonomy" id="293958"/>
    <lineage>
        <taxon>Bacteria</taxon>
        <taxon>Pseudomonadati</taxon>
        <taxon>Pseudomonadota</taxon>
        <taxon>Alphaproteobacteria</taxon>
        <taxon>Hyphomicrobiales</taxon>
        <taxon>Rhizobiaceae</taxon>
        <taxon>Rhizobium/Agrobacterium group</taxon>
        <taxon>Rhizobium</taxon>
    </lineage>
</organism>
<evidence type="ECO:0000313" key="2">
    <source>
        <dbReference type="Proteomes" id="UP000199205"/>
    </source>
</evidence>
<accession>A0A1C3W9C6</accession>
<sequence>MRCKAISGINPLAQLSLGEHSTAASAAPLTPVTPRHLPNELRRSCRVAGINLPASPGVAAGPHARVTLGQ</sequence>
<dbReference type="EMBL" id="FMAF01000009">
    <property type="protein sequence ID" value="SCB36757.1"/>
    <property type="molecule type" value="Genomic_DNA"/>
</dbReference>
<evidence type="ECO:0000313" key="1">
    <source>
        <dbReference type="EMBL" id="SCB36757.1"/>
    </source>
</evidence>
<name>A0A1C3W9C6_9HYPH</name>
<protein>
    <submittedName>
        <fullName evidence="1">Uncharacterized protein</fullName>
    </submittedName>
</protein>
<reference evidence="1 2" key="1">
    <citation type="submission" date="2016-08" db="EMBL/GenBank/DDBJ databases">
        <authorList>
            <person name="Seilhamer J.J."/>
        </authorList>
    </citation>
    <scope>NUCLEOTIDE SEQUENCE [LARGE SCALE GENOMIC DNA]</scope>
    <source>
        <strain evidence="1 2">P1-7</strain>
    </source>
</reference>
<dbReference type="AlphaFoldDB" id="A0A1C3W9C6"/>